<dbReference type="GO" id="GO:0005737">
    <property type="term" value="C:cytoplasm"/>
    <property type="evidence" value="ECO:0007669"/>
    <property type="project" value="TreeGrafter"/>
</dbReference>
<reference evidence="6" key="1">
    <citation type="journal article" date="2023" name="Commun. Biol.">
        <title>Genome analysis of Parmales, the sister group of diatoms, reveals the evolutionary specialization of diatoms from phago-mixotrophs to photoautotrophs.</title>
        <authorList>
            <person name="Ban H."/>
            <person name="Sato S."/>
            <person name="Yoshikawa S."/>
            <person name="Yamada K."/>
            <person name="Nakamura Y."/>
            <person name="Ichinomiya M."/>
            <person name="Sato N."/>
            <person name="Blanc-Mathieu R."/>
            <person name="Endo H."/>
            <person name="Kuwata A."/>
            <person name="Ogata H."/>
        </authorList>
    </citation>
    <scope>NUCLEOTIDE SEQUENCE [LARGE SCALE GENOMIC DNA]</scope>
</reference>
<dbReference type="PANTHER" id="PTHR22603">
    <property type="entry name" value="CHOLINE/ETHANOALAMINE KINASE"/>
    <property type="match status" value="1"/>
</dbReference>
<comment type="pathway">
    <text evidence="1">Phospholipid metabolism; phosphatidylethanolamine biosynthesis; phosphatidylethanolamine from ethanolamine: step 1/3.</text>
</comment>
<feature type="domain" description="Aminoglycoside phosphotransferase" evidence="4">
    <location>
        <begin position="33"/>
        <end position="169"/>
    </location>
</feature>
<dbReference type="Proteomes" id="UP001165065">
    <property type="component" value="Unassembled WGS sequence"/>
</dbReference>
<dbReference type="EC" id="2.7.1.82" evidence="3"/>
<evidence type="ECO:0000259" key="4">
    <source>
        <dbReference type="Pfam" id="PF01636"/>
    </source>
</evidence>
<dbReference type="GO" id="GO:0006646">
    <property type="term" value="P:phosphatidylethanolamine biosynthetic process"/>
    <property type="evidence" value="ECO:0007669"/>
    <property type="project" value="TreeGrafter"/>
</dbReference>
<gene>
    <name evidence="5" type="ORF">TrCOL_g10113</name>
</gene>
<protein>
    <recommendedName>
        <fullName evidence="3">ethanolamine kinase</fullName>
        <ecNumber evidence="3">2.7.1.82</ecNumber>
    </recommendedName>
</protein>
<evidence type="ECO:0000313" key="5">
    <source>
        <dbReference type="EMBL" id="GMI40755.1"/>
    </source>
</evidence>
<proteinExistence type="inferred from homology"/>
<name>A0A9W7L8Y9_9STRA</name>
<dbReference type="PANTHER" id="PTHR22603:SF66">
    <property type="entry name" value="ETHANOLAMINE KINASE"/>
    <property type="match status" value="1"/>
</dbReference>
<keyword evidence="6" id="KW-1185">Reference proteome</keyword>
<dbReference type="EMBL" id="BRYA01000135">
    <property type="protein sequence ID" value="GMI40755.1"/>
    <property type="molecule type" value="Genomic_DNA"/>
</dbReference>
<comment type="similarity">
    <text evidence="2">Belongs to the choline/ethanolamine kinase family.</text>
</comment>
<dbReference type="InterPro" id="IPR011009">
    <property type="entry name" value="Kinase-like_dom_sf"/>
</dbReference>
<dbReference type="InterPro" id="IPR002575">
    <property type="entry name" value="Aminoglycoside_PTrfase"/>
</dbReference>
<organism evidence="5 6">
    <name type="scientific">Triparma columacea</name>
    <dbReference type="NCBI Taxonomy" id="722753"/>
    <lineage>
        <taxon>Eukaryota</taxon>
        <taxon>Sar</taxon>
        <taxon>Stramenopiles</taxon>
        <taxon>Ochrophyta</taxon>
        <taxon>Bolidophyceae</taxon>
        <taxon>Parmales</taxon>
        <taxon>Triparmaceae</taxon>
        <taxon>Triparma</taxon>
    </lineage>
</organism>
<dbReference type="SUPFAM" id="SSF56112">
    <property type="entry name" value="Protein kinase-like (PK-like)"/>
    <property type="match status" value="1"/>
</dbReference>
<accession>A0A9W7L8Y9</accession>
<evidence type="ECO:0000256" key="1">
    <source>
        <dbReference type="ARBA" id="ARBA00037883"/>
    </source>
</evidence>
<dbReference type="OrthoDB" id="197421at2759"/>
<evidence type="ECO:0000313" key="6">
    <source>
        <dbReference type="Proteomes" id="UP001165065"/>
    </source>
</evidence>
<dbReference type="Pfam" id="PF01636">
    <property type="entry name" value="APH"/>
    <property type="match status" value="1"/>
</dbReference>
<dbReference type="GO" id="GO:0004305">
    <property type="term" value="F:ethanolamine kinase activity"/>
    <property type="evidence" value="ECO:0007669"/>
    <property type="project" value="UniProtKB-EC"/>
</dbReference>
<evidence type="ECO:0000256" key="2">
    <source>
        <dbReference type="ARBA" id="ARBA00038211"/>
    </source>
</evidence>
<sequence length="261" mass="28854">MAHIRATGDAEGLGVVDRMASERGLGPDVVLSHRNFTITTFVEGRTLEESDIHKGGASEALCRKLGVLVGKFHKIEGKGNRLLRSLEIMADGVGGERGAMWRKEISEVRALMVGMRSGVMCHGDLKPSNVMQEGGEGGTLKLIDFELSGGGWRGFDIYKLFRTGEKTSRTEGNLRAFLEEYATVGGGGEQVEALMEEALLFEPLTWLEAGIFFEFATVTGGGSEEERSRWEELGKDRVGRYWESKKGWSERVEKFKRGDEQ</sequence>
<dbReference type="Gene3D" id="3.90.1200.10">
    <property type="match status" value="1"/>
</dbReference>
<dbReference type="AlphaFoldDB" id="A0A9W7L8Y9"/>
<comment type="caution">
    <text evidence="5">The sequence shown here is derived from an EMBL/GenBank/DDBJ whole genome shotgun (WGS) entry which is preliminary data.</text>
</comment>
<evidence type="ECO:0000256" key="3">
    <source>
        <dbReference type="ARBA" id="ARBA00038874"/>
    </source>
</evidence>